<name>A0ABY5KL48_9ACTN</name>
<sequence length="330" mass="34668">MITAWQVVSEGDLGDAVQLRTLPEPPLGDRDVRVTVGAAALGFPDMLLAKGLYHDRPAFPFSLGAEAAGHVSAAGPRAGLPIGAPVIVVPGQVASGLLQDTLVVPAERTLPVPDGMPIIEAAAFAMTYQTSYIGLVRRCRLSEGETLLVLGASGGIGTAAIEIGHALGARVIAVTRGKEKAAYCASLGADAVVDLADEELVPRIKELTGGTGADVIFDPVGGAITDAARRCIALEGRLLIIGFASGDVPVVPVNHALLKNYSIVGYRTWPFRGDPEYRALVHGTLSEMYRRGELRPRVEQIGFDQVPAGLQRLADRQISGRLVVTFENAP</sequence>
<dbReference type="CDD" id="cd08241">
    <property type="entry name" value="QOR1"/>
    <property type="match status" value="1"/>
</dbReference>
<evidence type="ECO:0000313" key="2">
    <source>
        <dbReference type="EMBL" id="UUI69760.1"/>
    </source>
</evidence>
<dbReference type="Proteomes" id="UP001315860">
    <property type="component" value="Chromosome"/>
</dbReference>
<organism evidence="2 3">
    <name type="scientific">Aeromicrobium duanguangcaii</name>
    <dbReference type="NCBI Taxonomy" id="2968086"/>
    <lineage>
        <taxon>Bacteria</taxon>
        <taxon>Bacillati</taxon>
        <taxon>Actinomycetota</taxon>
        <taxon>Actinomycetes</taxon>
        <taxon>Propionibacteriales</taxon>
        <taxon>Nocardioidaceae</taxon>
        <taxon>Aeromicrobium</taxon>
    </lineage>
</organism>
<dbReference type="RefSeq" id="WP_232416767.1">
    <property type="nucleotide sequence ID" value="NZ_CP101990.1"/>
</dbReference>
<dbReference type="InterPro" id="IPR011032">
    <property type="entry name" value="GroES-like_sf"/>
</dbReference>
<proteinExistence type="predicted"/>
<evidence type="ECO:0000313" key="3">
    <source>
        <dbReference type="Proteomes" id="UP001315860"/>
    </source>
</evidence>
<dbReference type="SMART" id="SM00829">
    <property type="entry name" value="PKS_ER"/>
    <property type="match status" value="1"/>
</dbReference>
<dbReference type="InterPro" id="IPR051397">
    <property type="entry name" value="Zn-ADH-like_protein"/>
</dbReference>
<dbReference type="Gene3D" id="3.90.180.10">
    <property type="entry name" value="Medium-chain alcohol dehydrogenases, catalytic domain"/>
    <property type="match status" value="1"/>
</dbReference>
<accession>A0ABY5KL48</accession>
<dbReference type="PANTHER" id="PTHR43677">
    <property type="entry name" value="SHORT-CHAIN DEHYDROGENASE/REDUCTASE"/>
    <property type="match status" value="1"/>
</dbReference>
<dbReference type="InterPro" id="IPR020843">
    <property type="entry name" value="ER"/>
</dbReference>
<dbReference type="SUPFAM" id="SSF51735">
    <property type="entry name" value="NAD(P)-binding Rossmann-fold domains"/>
    <property type="match status" value="1"/>
</dbReference>
<feature type="domain" description="Enoyl reductase (ER)" evidence="1">
    <location>
        <begin position="14"/>
        <end position="324"/>
    </location>
</feature>
<dbReference type="Pfam" id="PF08240">
    <property type="entry name" value="ADH_N"/>
    <property type="match status" value="1"/>
</dbReference>
<reference evidence="2 3" key="1">
    <citation type="submission" date="2022-07" db="EMBL/GenBank/DDBJ databases">
        <title>Novel species in genus Aeromicrobium.</title>
        <authorList>
            <person name="Ye L."/>
        </authorList>
    </citation>
    <scope>NUCLEOTIDE SEQUENCE [LARGE SCALE GENOMIC DNA]</scope>
    <source>
        <strain evidence="3">zg-Y50</strain>
    </source>
</reference>
<dbReference type="PANTHER" id="PTHR43677:SF4">
    <property type="entry name" value="QUINONE OXIDOREDUCTASE-LIKE PROTEIN 2"/>
    <property type="match status" value="1"/>
</dbReference>
<dbReference type="Gene3D" id="3.40.50.720">
    <property type="entry name" value="NAD(P)-binding Rossmann-like Domain"/>
    <property type="match status" value="1"/>
</dbReference>
<dbReference type="Pfam" id="PF00107">
    <property type="entry name" value="ADH_zinc_N"/>
    <property type="match status" value="1"/>
</dbReference>
<keyword evidence="3" id="KW-1185">Reference proteome</keyword>
<dbReference type="SUPFAM" id="SSF50129">
    <property type="entry name" value="GroES-like"/>
    <property type="match status" value="1"/>
</dbReference>
<gene>
    <name evidence="2" type="ORF">NP095_06615</name>
</gene>
<dbReference type="InterPro" id="IPR013149">
    <property type="entry name" value="ADH-like_C"/>
</dbReference>
<protein>
    <submittedName>
        <fullName evidence="2">NADPH:quinone oxidoreductase family protein</fullName>
    </submittedName>
</protein>
<dbReference type="EMBL" id="CP101990">
    <property type="protein sequence ID" value="UUI69760.1"/>
    <property type="molecule type" value="Genomic_DNA"/>
</dbReference>
<evidence type="ECO:0000259" key="1">
    <source>
        <dbReference type="SMART" id="SM00829"/>
    </source>
</evidence>
<dbReference type="InterPro" id="IPR013154">
    <property type="entry name" value="ADH-like_N"/>
</dbReference>
<dbReference type="InterPro" id="IPR036291">
    <property type="entry name" value="NAD(P)-bd_dom_sf"/>
</dbReference>